<evidence type="ECO:0000313" key="2">
    <source>
        <dbReference type="Proteomes" id="UP000828048"/>
    </source>
</evidence>
<keyword evidence="2" id="KW-1185">Reference proteome</keyword>
<comment type="caution">
    <text evidence="1">The sequence shown here is derived from an EMBL/GenBank/DDBJ whole genome shotgun (WGS) entry which is preliminary data.</text>
</comment>
<proteinExistence type="predicted"/>
<dbReference type="EMBL" id="CM037161">
    <property type="protein sequence ID" value="KAH7856160.1"/>
    <property type="molecule type" value="Genomic_DNA"/>
</dbReference>
<evidence type="ECO:0000313" key="1">
    <source>
        <dbReference type="EMBL" id="KAH7856160.1"/>
    </source>
</evidence>
<organism evidence="1 2">
    <name type="scientific">Vaccinium darrowii</name>
    <dbReference type="NCBI Taxonomy" id="229202"/>
    <lineage>
        <taxon>Eukaryota</taxon>
        <taxon>Viridiplantae</taxon>
        <taxon>Streptophyta</taxon>
        <taxon>Embryophyta</taxon>
        <taxon>Tracheophyta</taxon>
        <taxon>Spermatophyta</taxon>
        <taxon>Magnoliopsida</taxon>
        <taxon>eudicotyledons</taxon>
        <taxon>Gunneridae</taxon>
        <taxon>Pentapetalae</taxon>
        <taxon>asterids</taxon>
        <taxon>Ericales</taxon>
        <taxon>Ericaceae</taxon>
        <taxon>Vaccinioideae</taxon>
        <taxon>Vaccinieae</taxon>
        <taxon>Vaccinium</taxon>
    </lineage>
</organism>
<name>A0ACB7YRM2_9ERIC</name>
<protein>
    <submittedName>
        <fullName evidence="1">Uncharacterized protein</fullName>
    </submittedName>
</protein>
<dbReference type="Proteomes" id="UP000828048">
    <property type="component" value="Chromosome 11"/>
</dbReference>
<sequence length="156" mass="18177">MTESTATWTWFFHLLGLDLGITPANEAEFTFINDRQKGLQAALNEVFPRAELLYWSRSHFKEIVKPDMVCNNMCEAFYKSILDARDKSIIEMLEWIRSYLVNKRVLRREWIRRLTDPMLSNIFQKLEKFKATSHEAIAIGVVSSFSKLGQLLADTL</sequence>
<reference evidence="1 2" key="1">
    <citation type="journal article" date="2021" name="Hortic Res">
        <title>High-quality reference genome and annotation aids understanding of berry development for evergreen blueberry (Vaccinium darrowii).</title>
        <authorList>
            <person name="Yu J."/>
            <person name="Hulse-Kemp A.M."/>
            <person name="Babiker E."/>
            <person name="Staton M."/>
        </authorList>
    </citation>
    <scope>NUCLEOTIDE SEQUENCE [LARGE SCALE GENOMIC DNA]</scope>
    <source>
        <strain evidence="2">cv. NJ 8807/NJ 8810</strain>
        <tissue evidence="1">Young leaf</tissue>
    </source>
</reference>
<gene>
    <name evidence="1" type="ORF">Vadar_033433</name>
</gene>
<accession>A0ACB7YRM2</accession>